<sequence length="129" mass="13373">MATIKRGKILRADNALWDGKTKTATREDATGGTITGLTVGDFVDVLQVFGDGDTYTVATIASALNFIGASNNMTLRWSSGTWVIDSNVTIPANLANHITGGCVFAISTGVTLTFSGPVHVDFSTSTGTG</sequence>
<evidence type="ECO:0000313" key="1">
    <source>
        <dbReference type="EMBL" id="KKL11078.1"/>
    </source>
</evidence>
<dbReference type="AlphaFoldDB" id="A0A0F9DGE9"/>
<name>A0A0F9DGE9_9ZZZZ</name>
<feature type="non-terminal residue" evidence="1">
    <location>
        <position position="129"/>
    </location>
</feature>
<comment type="caution">
    <text evidence="1">The sequence shown here is derived from an EMBL/GenBank/DDBJ whole genome shotgun (WGS) entry which is preliminary data.</text>
</comment>
<gene>
    <name evidence="1" type="ORF">LCGC14_2549450</name>
</gene>
<evidence type="ECO:0008006" key="2">
    <source>
        <dbReference type="Google" id="ProtNLM"/>
    </source>
</evidence>
<protein>
    <recommendedName>
        <fullName evidence="2">Major tropism determinant N-terminal domain-containing protein</fullName>
    </recommendedName>
</protein>
<reference evidence="1" key="1">
    <citation type="journal article" date="2015" name="Nature">
        <title>Complex archaea that bridge the gap between prokaryotes and eukaryotes.</title>
        <authorList>
            <person name="Spang A."/>
            <person name="Saw J.H."/>
            <person name="Jorgensen S.L."/>
            <person name="Zaremba-Niedzwiedzka K."/>
            <person name="Martijn J."/>
            <person name="Lind A.E."/>
            <person name="van Eijk R."/>
            <person name="Schleper C."/>
            <person name="Guy L."/>
            <person name="Ettema T.J."/>
        </authorList>
    </citation>
    <scope>NUCLEOTIDE SEQUENCE</scope>
</reference>
<organism evidence="1">
    <name type="scientific">marine sediment metagenome</name>
    <dbReference type="NCBI Taxonomy" id="412755"/>
    <lineage>
        <taxon>unclassified sequences</taxon>
        <taxon>metagenomes</taxon>
        <taxon>ecological metagenomes</taxon>
    </lineage>
</organism>
<proteinExistence type="predicted"/>
<accession>A0A0F9DGE9</accession>
<dbReference type="EMBL" id="LAZR01041800">
    <property type="protein sequence ID" value="KKL11078.1"/>
    <property type="molecule type" value="Genomic_DNA"/>
</dbReference>